<dbReference type="Proteomes" id="UP000823388">
    <property type="component" value="Chromosome 5N"/>
</dbReference>
<dbReference type="EMBL" id="CM029046">
    <property type="protein sequence ID" value="KAG2590578.1"/>
    <property type="molecule type" value="Genomic_DNA"/>
</dbReference>
<organism evidence="2 3">
    <name type="scientific">Panicum virgatum</name>
    <name type="common">Blackwell switchgrass</name>
    <dbReference type="NCBI Taxonomy" id="38727"/>
    <lineage>
        <taxon>Eukaryota</taxon>
        <taxon>Viridiplantae</taxon>
        <taxon>Streptophyta</taxon>
        <taxon>Embryophyta</taxon>
        <taxon>Tracheophyta</taxon>
        <taxon>Spermatophyta</taxon>
        <taxon>Magnoliopsida</taxon>
        <taxon>Liliopsida</taxon>
        <taxon>Poales</taxon>
        <taxon>Poaceae</taxon>
        <taxon>PACMAD clade</taxon>
        <taxon>Panicoideae</taxon>
        <taxon>Panicodae</taxon>
        <taxon>Paniceae</taxon>
        <taxon>Panicinae</taxon>
        <taxon>Panicum</taxon>
        <taxon>Panicum sect. Hiantes</taxon>
    </lineage>
</organism>
<keyword evidence="3" id="KW-1185">Reference proteome</keyword>
<feature type="compositionally biased region" description="Low complexity" evidence="1">
    <location>
        <begin position="14"/>
        <end position="31"/>
    </location>
</feature>
<dbReference type="AlphaFoldDB" id="A0A8T0S0I9"/>
<feature type="region of interest" description="Disordered" evidence="1">
    <location>
        <begin position="1"/>
        <end position="42"/>
    </location>
</feature>
<name>A0A8T0S0I9_PANVG</name>
<reference evidence="2" key="1">
    <citation type="submission" date="2020-05" db="EMBL/GenBank/DDBJ databases">
        <title>WGS assembly of Panicum virgatum.</title>
        <authorList>
            <person name="Lovell J.T."/>
            <person name="Jenkins J."/>
            <person name="Shu S."/>
            <person name="Juenger T.E."/>
            <person name="Schmutz J."/>
        </authorList>
    </citation>
    <scope>NUCLEOTIDE SEQUENCE</scope>
    <source>
        <strain evidence="2">AP13</strain>
    </source>
</reference>
<evidence type="ECO:0000256" key="1">
    <source>
        <dbReference type="SAM" id="MobiDB-lite"/>
    </source>
</evidence>
<accession>A0A8T0S0I9</accession>
<proteinExistence type="predicted"/>
<sequence>MMRPSHATPPCAVPAFARGGRGRSPSRATSPRPFPFPCSSHRHHQLSLPALPLLAAAAARRSLPCGRGVDGSVDLSCAGRRWLVVRGGRKKKKKKSRGALRCSAPVGVTRFGLRGLAFRFPFSSRAQGAEGEARRRGEGSEP</sequence>
<protein>
    <submittedName>
        <fullName evidence="2">Uncharacterized protein</fullName>
    </submittedName>
</protein>
<evidence type="ECO:0000313" key="3">
    <source>
        <dbReference type="Proteomes" id="UP000823388"/>
    </source>
</evidence>
<evidence type="ECO:0000313" key="2">
    <source>
        <dbReference type="EMBL" id="KAG2590578.1"/>
    </source>
</evidence>
<gene>
    <name evidence="2" type="ORF">PVAP13_5NG411440</name>
</gene>
<comment type="caution">
    <text evidence="2">The sequence shown here is derived from an EMBL/GenBank/DDBJ whole genome shotgun (WGS) entry which is preliminary data.</text>
</comment>